<keyword evidence="1" id="KW-0472">Membrane</keyword>
<keyword evidence="1" id="KW-0812">Transmembrane</keyword>
<dbReference type="Pfam" id="PF13584">
    <property type="entry name" value="BatD"/>
    <property type="match status" value="1"/>
</dbReference>
<dbReference type="InterPro" id="IPR025738">
    <property type="entry name" value="BatD"/>
</dbReference>
<proteinExistence type="predicted"/>
<evidence type="ECO:0000313" key="4">
    <source>
        <dbReference type="Proteomes" id="UP001598112"/>
    </source>
</evidence>
<keyword evidence="1" id="KW-1133">Transmembrane helix</keyword>
<dbReference type="EMBL" id="JBBKXY010000003">
    <property type="protein sequence ID" value="MFD3293784.1"/>
    <property type="molecule type" value="Genomic_DNA"/>
</dbReference>
<organism evidence="3 4">
    <name type="scientific">Aquirufa originis</name>
    <dbReference type="NCBI Taxonomy" id="3096514"/>
    <lineage>
        <taxon>Bacteria</taxon>
        <taxon>Pseudomonadati</taxon>
        <taxon>Bacteroidota</taxon>
        <taxon>Cytophagia</taxon>
        <taxon>Cytophagales</taxon>
        <taxon>Flectobacillaceae</taxon>
        <taxon>Aquirufa</taxon>
    </lineage>
</organism>
<dbReference type="PANTHER" id="PTHR40940:SF2">
    <property type="entry name" value="BATD"/>
    <property type="match status" value="1"/>
</dbReference>
<dbReference type="RefSeq" id="WP_377979039.1">
    <property type="nucleotide sequence ID" value="NZ_JBBKXY010000003.1"/>
</dbReference>
<accession>A0ABW6D6D2</accession>
<keyword evidence="4" id="KW-1185">Reference proteome</keyword>
<feature type="transmembrane region" description="Helical" evidence="1">
    <location>
        <begin position="436"/>
        <end position="453"/>
    </location>
</feature>
<feature type="signal peptide" evidence="2">
    <location>
        <begin position="1"/>
        <end position="22"/>
    </location>
</feature>
<feature type="chain" id="PRO_5046126830" evidence="2">
    <location>
        <begin position="23"/>
        <end position="458"/>
    </location>
</feature>
<dbReference type="PANTHER" id="PTHR40940">
    <property type="entry name" value="PROTEIN BATD-RELATED"/>
    <property type="match status" value="1"/>
</dbReference>
<dbReference type="Proteomes" id="UP001598112">
    <property type="component" value="Unassembled WGS sequence"/>
</dbReference>
<name>A0ABW6D6D2_9BACT</name>
<comment type="caution">
    <text evidence="3">The sequence shown here is derived from an EMBL/GenBank/DDBJ whole genome shotgun (WGS) entry which is preliminary data.</text>
</comment>
<evidence type="ECO:0000256" key="1">
    <source>
        <dbReference type="SAM" id="Phobius"/>
    </source>
</evidence>
<sequence length="458" mass="52030">MRRIFFFFGVFLLAFTDLRAQATLLVGEKSITLEENFSLSFVFKSANASVETPSYKFPELPGLRKLGVSRSKATDIQNGEPVYSFTFSQYYQASATGTLLIPSAEIIVNQQSLKMDGFALQVSASEQKEEVIEENKAQIEELFKGQNSVFLALTSTQTQPFVGQGFTLKFSLFIPDDNSTRYSFDRNDIQIPALIQKLRPKNCWEESFGLQEVKVSKVVYKNKKYTEYRFFQSTYFALDAKKIVIPSVSLQMLKNTEKVVFSSKPIVISPKELPNHPLKGKVPVGDFRLIETLSRDQVQTGDTVVYVSSVVGDGNGILWDSKLIESDYFLNFFPVGTQSSVYPFGDKMLGNKTEKILIIPSQPGKFALKSYFNWIYFNTRTAAYDTLRSEAILIVSGQPSDRELNTQTETMLLYRGLERLAADKVIGYRWIDWKQIFNAFLGLVLLWLFILIIKAKNK</sequence>
<gene>
    <name evidence="3" type="ORF">SKC35_08815</name>
</gene>
<keyword evidence="2" id="KW-0732">Signal</keyword>
<evidence type="ECO:0000313" key="3">
    <source>
        <dbReference type="EMBL" id="MFD3293784.1"/>
    </source>
</evidence>
<evidence type="ECO:0000256" key="2">
    <source>
        <dbReference type="SAM" id="SignalP"/>
    </source>
</evidence>
<protein>
    <submittedName>
        <fullName evidence="3">BatD family protein</fullName>
    </submittedName>
</protein>
<reference evidence="3 4" key="1">
    <citation type="submission" date="2024-03" db="EMBL/GenBank/DDBJ databases">
        <title>Aquirufa genome sequencing.</title>
        <authorList>
            <person name="Pitt A."/>
            <person name="Hahn M.W."/>
        </authorList>
    </citation>
    <scope>NUCLEOTIDE SEQUENCE [LARGE SCALE GENOMIC DNA]</scope>
    <source>
        <strain evidence="3 4">KTFRIE-69F</strain>
    </source>
</reference>